<dbReference type="Pfam" id="PF01832">
    <property type="entry name" value="Glucosaminidase"/>
    <property type="match status" value="1"/>
</dbReference>
<dbReference type="GO" id="GO:0042742">
    <property type="term" value="P:defense response to bacterium"/>
    <property type="evidence" value="ECO:0007669"/>
    <property type="project" value="UniProtKB-KW"/>
</dbReference>
<evidence type="ECO:0000259" key="6">
    <source>
        <dbReference type="PROSITE" id="PS51782"/>
    </source>
</evidence>
<keyword evidence="5" id="KW-0732">Signal</keyword>
<keyword evidence="8" id="KW-1185">Reference proteome</keyword>
<keyword evidence="2" id="KW-0081">Bacteriolytic enzyme</keyword>
<evidence type="ECO:0000313" key="8">
    <source>
        <dbReference type="Proteomes" id="UP000297861"/>
    </source>
</evidence>
<organism evidence="7 8">
    <name type="scientific">Dysgonomonas capnocytophagoides</name>
    <dbReference type="NCBI Taxonomy" id="45254"/>
    <lineage>
        <taxon>Bacteria</taxon>
        <taxon>Pseudomonadati</taxon>
        <taxon>Bacteroidota</taxon>
        <taxon>Bacteroidia</taxon>
        <taxon>Bacteroidales</taxon>
        <taxon>Dysgonomonadaceae</taxon>
        <taxon>Dysgonomonas</taxon>
    </lineage>
</organism>
<dbReference type="Pfam" id="PF01476">
    <property type="entry name" value="LysM"/>
    <property type="match status" value="2"/>
</dbReference>
<reference evidence="7 8" key="1">
    <citation type="submission" date="2019-03" db="EMBL/GenBank/DDBJ databases">
        <title>San Antonio Military Medical Center submission to MRSN (WRAIR), pending publication.</title>
        <authorList>
            <person name="Blyth D.M."/>
            <person name="Mccarthy S.L."/>
            <person name="Schall S.E."/>
            <person name="Stam J.A."/>
            <person name="Ong A.C."/>
            <person name="Mcgann P.T."/>
        </authorList>
    </citation>
    <scope>NUCLEOTIDE SEQUENCE [LARGE SCALE GENOMIC DNA]</scope>
    <source>
        <strain evidence="7 8">MRSN571793</strain>
    </source>
</reference>
<evidence type="ECO:0000256" key="4">
    <source>
        <dbReference type="ARBA" id="ARBA00032108"/>
    </source>
</evidence>
<evidence type="ECO:0000256" key="3">
    <source>
        <dbReference type="ARBA" id="ARBA00022801"/>
    </source>
</evidence>
<evidence type="ECO:0000313" key="7">
    <source>
        <dbReference type="EMBL" id="TFD99134.1"/>
    </source>
</evidence>
<dbReference type="InterPro" id="IPR018392">
    <property type="entry name" value="LysM"/>
</dbReference>
<keyword evidence="1" id="KW-0929">Antimicrobial</keyword>
<dbReference type="InterPro" id="IPR002901">
    <property type="entry name" value="MGlyc_endo_b_GlcNAc-like_dom"/>
</dbReference>
<dbReference type="Gene3D" id="1.10.530.10">
    <property type="match status" value="1"/>
</dbReference>
<dbReference type="PROSITE" id="PS51782">
    <property type="entry name" value="LYSM"/>
    <property type="match status" value="2"/>
</dbReference>
<evidence type="ECO:0000256" key="5">
    <source>
        <dbReference type="SAM" id="SignalP"/>
    </source>
</evidence>
<feature type="chain" id="PRO_5021383385" description="Peptidoglycan hydrolase" evidence="5">
    <location>
        <begin position="30"/>
        <end position="314"/>
    </location>
</feature>
<dbReference type="Proteomes" id="UP000297861">
    <property type="component" value="Unassembled WGS sequence"/>
</dbReference>
<accession>A0A4Y8LAF2</accession>
<dbReference type="GO" id="GO:0004040">
    <property type="term" value="F:amidase activity"/>
    <property type="evidence" value="ECO:0007669"/>
    <property type="project" value="InterPro"/>
</dbReference>
<dbReference type="SUPFAM" id="SSF54106">
    <property type="entry name" value="LysM domain"/>
    <property type="match status" value="1"/>
</dbReference>
<dbReference type="OrthoDB" id="977752at2"/>
<name>A0A4Y8LAF2_9BACT</name>
<evidence type="ECO:0000256" key="1">
    <source>
        <dbReference type="ARBA" id="ARBA00022529"/>
    </source>
</evidence>
<dbReference type="InterPro" id="IPR036779">
    <property type="entry name" value="LysM_dom_sf"/>
</dbReference>
<dbReference type="CDD" id="cd00118">
    <property type="entry name" value="LysM"/>
    <property type="match status" value="2"/>
</dbReference>
<gene>
    <name evidence="7" type="ORF">E2605_03400</name>
</gene>
<dbReference type="InterPro" id="IPR051056">
    <property type="entry name" value="Glycosyl_Hydrolase_73"/>
</dbReference>
<dbReference type="Gene3D" id="3.10.350.10">
    <property type="entry name" value="LysM domain"/>
    <property type="match status" value="1"/>
</dbReference>
<dbReference type="AlphaFoldDB" id="A0A4Y8LAF2"/>
<feature type="domain" description="LysM" evidence="6">
    <location>
        <begin position="213"/>
        <end position="257"/>
    </location>
</feature>
<comment type="caution">
    <text evidence="7">The sequence shown here is derived from an EMBL/GenBank/DDBJ whole genome shotgun (WGS) entry which is preliminary data.</text>
</comment>
<feature type="domain" description="LysM" evidence="6">
    <location>
        <begin position="269"/>
        <end position="313"/>
    </location>
</feature>
<dbReference type="PANTHER" id="PTHR33308">
    <property type="entry name" value="PEPTIDOGLYCAN HYDROLASE FLGJ"/>
    <property type="match status" value="1"/>
</dbReference>
<sequence length="314" mass="36185">MIHTISTRGLFKSLLLFIFAASVSISAYAGGKVTRNKAYDDYIEKYKDLAISHMKKYRIPASITLSQGLLESGAGRSALTVKSNNHFGIKCHNGWKGESVIAADDTPNDCFRKYKKSEDSYDDHSRFLSEKPRYGKLFDLEITDYKGWARGLQQAGYATDRAYANKLIKLIEDYELYEYDRKGKKGKVENDKITVVVPDIPNKHTVYKTQGLIYVVAQRNDTYESIAKEFGFKMKDLCEYNEVPENFPIQEGDLIYFQKKKKKADKPYYEHVVQVGESMHSIAQLYGMRVKNLYKMNKQDMEYVPTEGDILRLR</sequence>
<proteinExistence type="predicted"/>
<dbReference type="EMBL" id="SOML01000001">
    <property type="protein sequence ID" value="TFD99134.1"/>
    <property type="molecule type" value="Genomic_DNA"/>
</dbReference>
<dbReference type="RefSeq" id="WP_134435495.1">
    <property type="nucleotide sequence ID" value="NZ_SOML01000001.1"/>
</dbReference>
<dbReference type="SMART" id="SM00047">
    <property type="entry name" value="LYZ2"/>
    <property type="match status" value="1"/>
</dbReference>
<evidence type="ECO:0000256" key="2">
    <source>
        <dbReference type="ARBA" id="ARBA00022638"/>
    </source>
</evidence>
<feature type="signal peptide" evidence="5">
    <location>
        <begin position="1"/>
        <end position="29"/>
    </location>
</feature>
<dbReference type="STRING" id="1121485.GCA_000426485_00321"/>
<keyword evidence="3" id="KW-0378">Hydrolase</keyword>
<dbReference type="GO" id="GO:0031640">
    <property type="term" value="P:killing of cells of another organism"/>
    <property type="evidence" value="ECO:0007669"/>
    <property type="project" value="UniProtKB-KW"/>
</dbReference>
<dbReference type="PANTHER" id="PTHR33308:SF9">
    <property type="entry name" value="PEPTIDOGLYCAN HYDROLASE FLGJ"/>
    <property type="match status" value="1"/>
</dbReference>
<protein>
    <recommendedName>
        <fullName evidence="4">Peptidoglycan hydrolase</fullName>
    </recommendedName>
</protein>